<proteinExistence type="predicted"/>
<keyword evidence="2" id="KW-1185">Reference proteome</keyword>
<dbReference type="Proteomes" id="UP000661077">
    <property type="component" value="Unassembled WGS sequence"/>
</dbReference>
<organism evidence="1 2">
    <name type="scientific">Steroidobacter gossypii</name>
    <dbReference type="NCBI Taxonomy" id="2805490"/>
    <lineage>
        <taxon>Bacteria</taxon>
        <taxon>Pseudomonadati</taxon>
        <taxon>Pseudomonadota</taxon>
        <taxon>Gammaproteobacteria</taxon>
        <taxon>Steroidobacterales</taxon>
        <taxon>Steroidobacteraceae</taxon>
        <taxon>Steroidobacter</taxon>
    </lineage>
</organism>
<evidence type="ECO:0000313" key="1">
    <source>
        <dbReference type="EMBL" id="MBM0107126.1"/>
    </source>
</evidence>
<protein>
    <recommendedName>
        <fullName evidence="3">Transposase</fullName>
    </recommendedName>
</protein>
<gene>
    <name evidence="1" type="ORF">JM946_20515</name>
</gene>
<sequence length="250" mass="27475">MDVSKVASYVGRVLQKHDRALSDIAVHQTAFLELAAFVASYEHYRINGANVRLVHPAGDVLTVKTSTRGHPSKFSRAEVVSKTAEFEIHMNLPVRGAHSGGVFCVDVGVVASGSIPIKPKVIRGKEVWRACENRDLISFAEVKKLVVYPMLLAHFVGIVHELLPRFLVGRRPRGFKAAAHFDPLLLTLGSFSGTSQEVMKSFAKRRFALTVVPAFDVRLGRLRAGRNKKSPFDVRGDLSIPRAGRRAGAK</sequence>
<comment type="caution">
    <text evidence="1">The sequence shown here is derived from an EMBL/GenBank/DDBJ whole genome shotgun (WGS) entry which is preliminary data.</text>
</comment>
<evidence type="ECO:0008006" key="3">
    <source>
        <dbReference type="Google" id="ProtNLM"/>
    </source>
</evidence>
<evidence type="ECO:0000313" key="2">
    <source>
        <dbReference type="Proteomes" id="UP000661077"/>
    </source>
</evidence>
<reference evidence="1 2" key="1">
    <citation type="journal article" date="2021" name="Int. J. Syst. Evol. Microbiol.">
        <title>Steroidobacter gossypii sp. nov., isolated from soil of cotton cropping field.</title>
        <authorList>
            <person name="Huang R."/>
            <person name="Yang S."/>
            <person name="Zhen C."/>
            <person name="Liu W."/>
        </authorList>
    </citation>
    <scope>NUCLEOTIDE SEQUENCE [LARGE SCALE GENOMIC DNA]</scope>
    <source>
        <strain evidence="1 2">S1-65</strain>
    </source>
</reference>
<name>A0ABS1X1N2_9GAMM</name>
<dbReference type="RefSeq" id="WP_203169248.1">
    <property type="nucleotide sequence ID" value="NZ_JAEVLS010000005.1"/>
</dbReference>
<dbReference type="EMBL" id="JAEVLS010000005">
    <property type="protein sequence ID" value="MBM0107126.1"/>
    <property type="molecule type" value="Genomic_DNA"/>
</dbReference>
<accession>A0ABS1X1N2</accession>